<dbReference type="AlphaFoldDB" id="A0A4R3MXR3"/>
<evidence type="ECO:0000256" key="1">
    <source>
        <dbReference type="SAM" id="Phobius"/>
    </source>
</evidence>
<reference evidence="2 3" key="1">
    <citation type="submission" date="2019-03" db="EMBL/GenBank/DDBJ databases">
        <title>Genomic Encyclopedia of Type Strains, Phase IV (KMG-IV): sequencing the most valuable type-strain genomes for metagenomic binning, comparative biology and taxonomic classification.</title>
        <authorList>
            <person name="Goeker M."/>
        </authorList>
    </citation>
    <scope>NUCLEOTIDE SEQUENCE [LARGE SCALE GENOMIC DNA]</scope>
    <source>
        <strain evidence="2 3">DSM 25894</strain>
    </source>
</reference>
<accession>A0A4R3MXR3</accession>
<dbReference type="EMBL" id="SMAN01000014">
    <property type="protein sequence ID" value="TCT20361.1"/>
    <property type="molecule type" value="Genomic_DNA"/>
</dbReference>
<name>A0A4R3MXR3_9BACI</name>
<dbReference type="RefSeq" id="WP_243646831.1">
    <property type="nucleotide sequence ID" value="NZ_SMAN01000014.1"/>
</dbReference>
<feature type="transmembrane region" description="Helical" evidence="1">
    <location>
        <begin position="53"/>
        <end position="81"/>
    </location>
</feature>
<feature type="transmembrane region" description="Helical" evidence="1">
    <location>
        <begin position="21"/>
        <end position="41"/>
    </location>
</feature>
<protein>
    <submittedName>
        <fullName evidence="2">Uncharacterized protein</fullName>
    </submittedName>
</protein>
<keyword evidence="1" id="KW-0472">Membrane</keyword>
<comment type="caution">
    <text evidence="2">The sequence shown here is derived from an EMBL/GenBank/DDBJ whole genome shotgun (WGS) entry which is preliminary data.</text>
</comment>
<gene>
    <name evidence="2" type="ORF">EDD68_11445</name>
</gene>
<keyword evidence="1" id="KW-0812">Transmembrane</keyword>
<feature type="transmembrane region" description="Helical" evidence="1">
    <location>
        <begin position="101"/>
        <end position="129"/>
    </location>
</feature>
<organism evidence="2 3">
    <name type="scientific">Melghiribacillus thermohalophilus</name>
    <dbReference type="NCBI Taxonomy" id="1324956"/>
    <lineage>
        <taxon>Bacteria</taxon>
        <taxon>Bacillati</taxon>
        <taxon>Bacillota</taxon>
        <taxon>Bacilli</taxon>
        <taxon>Bacillales</taxon>
        <taxon>Bacillaceae</taxon>
        <taxon>Melghiribacillus</taxon>
    </lineage>
</organism>
<keyword evidence="3" id="KW-1185">Reference proteome</keyword>
<evidence type="ECO:0000313" key="2">
    <source>
        <dbReference type="EMBL" id="TCT20361.1"/>
    </source>
</evidence>
<evidence type="ECO:0000313" key="3">
    <source>
        <dbReference type="Proteomes" id="UP000294650"/>
    </source>
</evidence>
<proteinExistence type="predicted"/>
<keyword evidence="1" id="KW-1133">Transmembrane helix</keyword>
<dbReference type="Proteomes" id="UP000294650">
    <property type="component" value="Unassembled WGS sequence"/>
</dbReference>
<sequence length="176" mass="19661">MGKTSEMLLNMEVNKIISRKVISASVSGSMFAILLGLIVPNPFGENLSSLSNYLFAVVLAIPVYLMYSFPVILIYGVLASIISDKVSQFNSTKMKNGKSEIFFSGILHAVFGLILLLYSLGASMLFFITDRVLQKQNKDYKPLQAIKSLAIPFAVWLIFMGIVYLEHIFTGLNKYW</sequence>
<feature type="transmembrane region" description="Helical" evidence="1">
    <location>
        <begin position="149"/>
        <end position="169"/>
    </location>
</feature>